<dbReference type="Proteomes" id="UP000178912">
    <property type="component" value="Unassembled WGS sequence"/>
</dbReference>
<dbReference type="AlphaFoldDB" id="A0A1E1LI08"/>
<organism evidence="1 2">
    <name type="scientific">Rhynchosporium agropyri</name>
    <dbReference type="NCBI Taxonomy" id="914238"/>
    <lineage>
        <taxon>Eukaryota</taxon>
        <taxon>Fungi</taxon>
        <taxon>Dikarya</taxon>
        <taxon>Ascomycota</taxon>
        <taxon>Pezizomycotina</taxon>
        <taxon>Leotiomycetes</taxon>
        <taxon>Helotiales</taxon>
        <taxon>Ploettnerulaceae</taxon>
        <taxon>Rhynchosporium</taxon>
    </lineage>
</organism>
<proteinExistence type="predicted"/>
<keyword evidence="2" id="KW-1185">Reference proteome</keyword>
<reference evidence="2" key="1">
    <citation type="submission" date="2016-03" db="EMBL/GenBank/DDBJ databases">
        <authorList>
            <person name="Guldener U."/>
        </authorList>
    </citation>
    <scope>NUCLEOTIDE SEQUENCE [LARGE SCALE GENOMIC DNA]</scope>
    <source>
        <strain evidence="2">04CH-RAC-A.6.1</strain>
    </source>
</reference>
<evidence type="ECO:0000313" key="1">
    <source>
        <dbReference type="EMBL" id="CZT09359.1"/>
    </source>
</evidence>
<gene>
    <name evidence="1" type="ORF">RAG0_14159</name>
</gene>
<evidence type="ECO:0000313" key="2">
    <source>
        <dbReference type="Proteomes" id="UP000178912"/>
    </source>
</evidence>
<accession>A0A1E1LI08</accession>
<sequence length="78" mass="9067">MFDFSLLQFRIMSDMGYQISLSHLLIGRAILEWKDSLKLQYTDLTGFAVLDPPLDRQSRISDPSFRSSSIIYILRPQI</sequence>
<protein>
    <submittedName>
        <fullName evidence="1">Uncharacterized protein</fullName>
    </submittedName>
</protein>
<name>A0A1E1LI08_9HELO</name>
<dbReference type="EMBL" id="FJUX01000114">
    <property type="protein sequence ID" value="CZT09359.1"/>
    <property type="molecule type" value="Genomic_DNA"/>
</dbReference>